<reference evidence="5" key="2">
    <citation type="journal article" date="2018" name="Nat. Microbiol.">
        <title>Leveraging single-cell genomics to expand the fungal tree of life.</title>
        <authorList>
            <person name="Ahrendt S.R."/>
            <person name="Quandt C.A."/>
            <person name="Ciobanu D."/>
            <person name="Clum A."/>
            <person name="Salamov A."/>
            <person name="Andreopoulos B."/>
            <person name="Cheng J.F."/>
            <person name="Woyke T."/>
            <person name="Pelin A."/>
            <person name="Henrissat B."/>
            <person name="Reynolds N.K."/>
            <person name="Benny G.L."/>
            <person name="Smith M.E."/>
            <person name="James T.Y."/>
            <person name="Grigoriev I.V."/>
        </authorList>
    </citation>
    <scope>NUCLEOTIDE SEQUENCE [LARGE SCALE GENOMIC DNA]</scope>
    <source>
        <strain evidence="5">CSF55</strain>
    </source>
</reference>
<dbReference type="Proteomes" id="UP000030755">
    <property type="component" value="Unassembled WGS sequence"/>
</dbReference>
<keyword evidence="1" id="KW-0472">Membrane</keyword>
<evidence type="ECO:0000313" key="4">
    <source>
        <dbReference type="Proteomes" id="UP000030755"/>
    </source>
</evidence>
<protein>
    <submittedName>
        <fullName evidence="2">Uncharacterized protein</fullName>
    </submittedName>
</protein>
<reference evidence="3" key="3">
    <citation type="submission" date="2018-08" db="EMBL/GenBank/DDBJ databases">
        <title>Leveraging single-cell genomics to expand the Fungal Tree of Life.</title>
        <authorList>
            <consortium name="DOE Joint Genome Institute"/>
            <person name="Ahrendt S.R."/>
            <person name="Quandt C.A."/>
            <person name="Ciobanu D."/>
            <person name="Clum A."/>
            <person name="Salamov A."/>
            <person name="Andreopoulos B."/>
            <person name="Cheng J.-F."/>
            <person name="Woyke T."/>
            <person name="Pelin A."/>
            <person name="Henrissat B."/>
            <person name="Reynolds N."/>
            <person name="Benny G.L."/>
            <person name="Smith M.E."/>
            <person name="James T.Y."/>
            <person name="Grigoriev I.V."/>
        </authorList>
    </citation>
    <scope>NUCLEOTIDE SEQUENCE</scope>
    <source>
        <strain evidence="3">CSF55</strain>
    </source>
</reference>
<dbReference type="AlphaFoldDB" id="A0A075AZS3"/>
<accession>A0A075AZS3</accession>
<gene>
    <name evidence="2" type="ORF">O9G_004069</name>
    <name evidence="3" type="ORF">ROZALSC1DRAFT_29556</name>
</gene>
<feature type="transmembrane region" description="Helical" evidence="1">
    <location>
        <begin position="12"/>
        <end position="30"/>
    </location>
</feature>
<dbReference type="EMBL" id="KE560974">
    <property type="protein sequence ID" value="EPZ34192.1"/>
    <property type="molecule type" value="Genomic_DNA"/>
</dbReference>
<sequence length="68" mass="7636">MVTLTKGIAIPRAAYITAGITLSAIVYKKLQSRKSKGKADKLASSNMYTKYLFYSVKDKKLCVKKHYC</sequence>
<keyword evidence="4" id="KW-1185">Reference proteome</keyword>
<name>A0A075AZS3_ROZAC</name>
<evidence type="ECO:0000313" key="3">
    <source>
        <dbReference type="EMBL" id="RKP18796.1"/>
    </source>
</evidence>
<keyword evidence="1" id="KW-0812">Transmembrane</keyword>
<dbReference type="EMBL" id="ML005366">
    <property type="protein sequence ID" value="RKP18796.1"/>
    <property type="molecule type" value="Genomic_DNA"/>
</dbReference>
<evidence type="ECO:0000256" key="1">
    <source>
        <dbReference type="SAM" id="Phobius"/>
    </source>
</evidence>
<evidence type="ECO:0000313" key="5">
    <source>
        <dbReference type="Proteomes" id="UP000281549"/>
    </source>
</evidence>
<evidence type="ECO:0000313" key="2">
    <source>
        <dbReference type="EMBL" id="EPZ34192.1"/>
    </source>
</evidence>
<dbReference type="HOGENOM" id="CLU_2795377_0_0_1"/>
<keyword evidence="1" id="KW-1133">Transmembrane helix</keyword>
<organism evidence="2 4">
    <name type="scientific">Rozella allomycis (strain CSF55)</name>
    <dbReference type="NCBI Taxonomy" id="988480"/>
    <lineage>
        <taxon>Eukaryota</taxon>
        <taxon>Fungi</taxon>
        <taxon>Fungi incertae sedis</taxon>
        <taxon>Cryptomycota</taxon>
        <taxon>Cryptomycota incertae sedis</taxon>
        <taxon>Rozella</taxon>
    </lineage>
</organism>
<proteinExistence type="predicted"/>
<reference evidence="2 4" key="1">
    <citation type="journal article" date="2013" name="Curr. Biol.">
        <title>Shared signatures of parasitism and phylogenomics unite Cryptomycota and microsporidia.</title>
        <authorList>
            <person name="James T.Y."/>
            <person name="Pelin A."/>
            <person name="Bonen L."/>
            <person name="Ahrendt S."/>
            <person name="Sain D."/>
            <person name="Corradi N."/>
            <person name="Stajich J.E."/>
        </authorList>
    </citation>
    <scope>NUCLEOTIDE SEQUENCE [LARGE SCALE GENOMIC DNA]</scope>
    <source>
        <strain evidence="2 4">CSF55</strain>
        <strain evidence="2 4">CSF55</strain>
    </source>
</reference>
<dbReference type="Proteomes" id="UP000281549">
    <property type="component" value="Unassembled WGS sequence"/>
</dbReference>